<proteinExistence type="predicted"/>
<evidence type="ECO:0000259" key="1">
    <source>
        <dbReference type="Pfam" id="PF22826"/>
    </source>
</evidence>
<dbReference type="OrthoDB" id="1415098at2"/>
<evidence type="ECO:0000313" key="2">
    <source>
        <dbReference type="EMBL" id="ANW95861.1"/>
    </source>
</evidence>
<dbReference type="KEGG" id="wfu:AXE80_06010"/>
<dbReference type="Proteomes" id="UP000092967">
    <property type="component" value="Chromosome"/>
</dbReference>
<name>A0A1B1Y502_9FLAO</name>
<dbReference type="Pfam" id="PF22826">
    <property type="entry name" value="PL28"/>
    <property type="match status" value="1"/>
</dbReference>
<dbReference type="EMBL" id="CP014224">
    <property type="protein sequence ID" value="ANW95861.1"/>
    <property type="molecule type" value="Genomic_DNA"/>
</dbReference>
<evidence type="ECO:0000313" key="3">
    <source>
        <dbReference type="Proteomes" id="UP000092967"/>
    </source>
</evidence>
<sequence>MKNKLSKLIILPLGLIASCSSENEITFGEKETSGSNSTYSTNTLNKVTNNSKCFDQFKNTDREYEYTAGFDVNKNVNKIIDDRTCFADYSQTTFNNRTYGVYKIAAGTNHIDDLQPRIERTTPSINSNDIGDGSYVRFTGYVTIKRAGHLSDSYDRDDIRDKSGTYIAQAKGKHSGGGGSADPAICLIVAKPIFSGSTQVSYDIYREEITERGGSGVTGRQLVYLTNIPANTRKFFKIENGFTGSGTSRRHYVNVRIGATDYNWDVPSPERALQAKIRFGAYRCHGGEAEILWDGVNKVVKKVPTS</sequence>
<dbReference type="PROSITE" id="PS51257">
    <property type="entry name" value="PROKAR_LIPOPROTEIN"/>
    <property type="match status" value="1"/>
</dbReference>
<accession>A0A1B1Y502</accession>
<protein>
    <recommendedName>
        <fullName evidence="1">PL28 ulvan lyase domain-containing protein</fullName>
    </recommendedName>
</protein>
<dbReference type="InterPro" id="IPR054591">
    <property type="entry name" value="PL28"/>
</dbReference>
<gene>
    <name evidence="2" type="ORF">AXE80_06010</name>
</gene>
<keyword evidence="3" id="KW-1185">Reference proteome</keyword>
<feature type="domain" description="PL28 ulvan lyase" evidence="1">
    <location>
        <begin position="46"/>
        <end position="299"/>
    </location>
</feature>
<organism evidence="2 3">
    <name type="scientific">Wenyingzhuangia fucanilytica</name>
    <dbReference type="NCBI Taxonomy" id="1790137"/>
    <lineage>
        <taxon>Bacteria</taxon>
        <taxon>Pseudomonadati</taxon>
        <taxon>Bacteroidota</taxon>
        <taxon>Flavobacteriia</taxon>
        <taxon>Flavobacteriales</taxon>
        <taxon>Flavobacteriaceae</taxon>
        <taxon>Wenyingzhuangia</taxon>
    </lineage>
</organism>
<reference evidence="2 3" key="1">
    <citation type="submission" date="2016-02" db="EMBL/GenBank/DDBJ databases">
        <authorList>
            <person name="Wen L."/>
            <person name="He K."/>
            <person name="Yang H."/>
        </authorList>
    </citation>
    <scope>NUCLEOTIDE SEQUENCE [LARGE SCALE GENOMIC DNA]</scope>
    <source>
        <strain evidence="2 3">CZ1127</strain>
    </source>
</reference>
<dbReference type="RefSeq" id="WP_068825395.1">
    <property type="nucleotide sequence ID" value="NZ_CP014224.1"/>
</dbReference>
<dbReference type="AlphaFoldDB" id="A0A1B1Y502"/>